<evidence type="ECO:0000259" key="1">
    <source>
        <dbReference type="PROSITE" id="PS50878"/>
    </source>
</evidence>
<dbReference type="EMBL" id="BMAU01021185">
    <property type="protein sequence ID" value="GFX95298.1"/>
    <property type="molecule type" value="Genomic_DNA"/>
</dbReference>
<dbReference type="CDD" id="cd09276">
    <property type="entry name" value="Rnase_HI_RT_non_LTR"/>
    <property type="match status" value="1"/>
</dbReference>
<protein>
    <submittedName>
        <fullName evidence="3">Probable RNA-directed DNA polymerase from transposon BS</fullName>
    </submittedName>
</protein>
<dbReference type="InterPro" id="IPR036397">
    <property type="entry name" value="RNaseH_sf"/>
</dbReference>
<dbReference type="CDD" id="cd01650">
    <property type="entry name" value="RT_nLTR_like"/>
    <property type="match status" value="1"/>
</dbReference>
<sequence length="655" mass="74597">MKRVIHRRLMNWLIENKKLHFYQTAFRTHYSTTDQLFYLNQSIIDGFHEKPHKKTLAVFLDISAAFDRVWRQKLVHTIQGTGINGKALLWIHDFLRGRKFSVRFNGALSESRRMWAGVPQGSVLSPLLFLIFMNTIHHHIHPDTNIAYYADDIAVWHSHNDITESEKALNTTLKGIAEWAENLKLTINVDKTNYCIFSTDRRHRSSFNANIKIQNSQIKKVDLPTYLGVTLDPELRFSKHIEQTTNKVLGKLNILRKLCGTSWGSRPQTLKSTFCTVIRPVLEYATPIWTPASISVKRKLDSVQHRAAKIIIGAVLSTNNEKAEQGLDHISRRVFDKWKHSTRLKRSSTLQLDSEIRKELNLDHFSLEFLQEPLIPKNPPKNTCFKLELLQPCSKKEDPVTLRQKGLKTIAVLSQDNFAIAYTDGSTDRSLSNGGAGIILLLPDGNNYKHKINTGIIASNFTKGLVIFSDSKSAIEAIRNGETNISCDIITLLEQLHNKRNSCILQWIPAHVNIEGNECADSLAKEARDIEHKCTTITLDDANAVAKHRIMNHTFKKPLVTEFDCPRIITSTIARLRTEHLKGMKIHPDKTRSYVQCKHCPDLQLTPNHILECPTIATKLLKMGMVPLRDSLRELLYSPDANRIAEAVIKTFDGI</sequence>
<keyword evidence="3" id="KW-0808">Transferase</keyword>
<comment type="caution">
    <text evidence="3">The sequence shown here is derived from an EMBL/GenBank/DDBJ whole genome shotgun (WGS) entry which is preliminary data.</text>
</comment>
<evidence type="ECO:0000259" key="2">
    <source>
        <dbReference type="PROSITE" id="PS50879"/>
    </source>
</evidence>
<proteinExistence type="predicted"/>
<dbReference type="Pfam" id="PF00078">
    <property type="entry name" value="RVT_1"/>
    <property type="match status" value="1"/>
</dbReference>
<organism evidence="3 4">
    <name type="scientific">Trichonephila clavipes</name>
    <name type="common">Golden silk orbweaver</name>
    <name type="synonym">Nephila clavipes</name>
    <dbReference type="NCBI Taxonomy" id="2585209"/>
    <lineage>
        <taxon>Eukaryota</taxon>
        <taxon>Metazoa</taxon>
        <taxon>Ecdysozoa</taxon>
        <taxon>Arthropoda</taxon>
        <taxon>Chelicerata</taxon>
        <taxon>Arachnida</taxon>
        <taxon>Araneae</taxon>
        <taxon>Araneomorphae</taxon>
        <taxon>Entelegynae</taxon>
        <taxon>Araneoidea</taxon>
        <taxon>Nephilidae</taxon>
        <taxon>Trichonephila</taxon>
    </lineage>
</organism>
<dbReference type="AlphaFoldDB" id="A0A8X6V5J7"/>
<feature type="domain" description="Reverse transcriptase" evidence="1">
    <location>
        <begin position="1"/>
        <end position="231"/>
    </location>
</feature>
<dbReference type="PANTHER" id="PTHR36688:SF1">
    <property type="entry name" value="ENDONUCLEASE_EXONUCLEASE_PHOSPHATASE DOMAIN-CONTAINING PROTEIN"/>
    <property type="match status" value="1"/>
</dbReference>
<dbReference type="Gene3D" id="3.30.420.10">
    <property type="entry name" value="Ribonuclease H-like superfamily/Ribonuclease H"/>
    <property type="match status" value="1"/>
</dbReference>
<accession>A0A8X6V5J7</accession>
<reference evidence="3" key="1">
    <citation type="submission" date="2020-08" db="EMBL/GenBank/DDBJ databases">
        <title>Multicomponent nature underlies the extraordinary mechanical properties of spider dragline silk.</title>
        <authorList>
            <person name="Kono N."/>
            <person name="Nakamura H."/>
            <person name="Mori M."/>
            <person name="Yoshida Y."/>
            <person name="Ohtoshi R."/>
            <person name="Malay A.D."/>
            <person name="Moran D.A.P."/>
            <person name="Tomita M."/>
            <person name="Numata K."/>
            <person name="Arakawa K."/>
        </authorList>
    </citation>
    <scope>NUCLEOTIDE SEQUENCE</scope>
</reference>
<feature type="domain" description="RNase H type-1" evidence="2">
    <location>
        <begin position="415"/>
        <end position="529"/>
    </location>
</feature>
<dbReference type="InterPro" id="IPR000477">
    <property type="entry name" value="RT_dom"/>
</dbReference>
<dbReference type="InterPro" id="IPR002156">
    <property type="entry name" value="RNaseH_domain"/>
</dbReference>
<dbReference type="InterPro" id="IPR043128">
    <property type="entry name" value="Rev_trsase/Diguanyl_cyclase"/>
</dbReference>
<dbReference type="PROSITE" id="PS50879">
    <property type="entry name" value="RNASE_H_1"/>
    <property type="match status" value="1"/>
</dbReference>
<dbReference type="SUPFAM" id="SSF53098">
    <property type="entry name" value="Ribonuclease H-like"/>
    <property type="match status" value="1"/>
</dbReference>
<dbReference type="GO" id="GO:0042575">
    <property type="term" value="C:DNA polymerase complex"/>
    <property type="evidence" value="ECO:0007669"/>
    <property type="project" value="UniProtKB-ARBA"/>
</dbReference>
<dbReference type="InterPro" id="IPR043502">
    <property type="entry name" value="DNA/RNA_pol_sf"/>
</dbReference>
<dbReference type="SUPFAM" id="SSF56672">
    <property type="entry name" value="DNA/RNA polymerases"/>
    <property type="match status" value="1"/>
</dbReference>
<dbReference type="Gene3D" id="3.30.70.270">
    <property type="match status" value="1"/>
</dbReference>
<keyword evidence="4" id="KW-1185">Reference proteome</keyword>
<keyword evidence="3" id="KW-0695">RNA-directed DNA polymerase</keyword>
<dbReference type="PANTHER" id="PTHR36688">
    <property type="entry name" value="ENDO/EXONUCLEASE/PHOSPHATASE DOMAIN-CONTAINING PROTEIN"/>
    <property type="match status" value="1"/>
</dbReference>
<dbReference type="Proteomes" id="UP000887159">
    <property type="component" value="Unassembled WGS sequence"/>
</dbReference>
<gene>
    <name evidence="3" type="primary">RTase</name>
    <name evidence="3" type="ORF">TNCV_848881</name>
</gene>
<dbReference type="PROSITE" id="PS50878">
    <property type="entry name" value="RT_POL"/>
    <property type="match status" value="1"/>
</dbReference>
<name>A0A8X6V5J7_TRICX</name>
<evidence type="ECO:0000313" key="4">
    <source>
        <dbReference type="Proteomes" id="UP000887159"/>
    </source>
</evidence>
<dbReference type="Pfam" id="PF00075">
    <property type="entry name" value="RNase_H"/>
    <property type="match status" value="1"/>
</dbReference>
<dbReference type="InterPro" id="IPR052560">
    <property type="entry name" value="RdDP_mobile_element"/>
</dbReference>
<dbReference type="GO" id="GO:0003676">
    <property type="term" value="F:nucleic acid binding"/>
    <property type="evidence" value="ECO:0007669"/>
    <property type="project" value="InterPro"/>
</dbReference>
<dbReference type="GO" id="GO:0003964">
    <property type="term" value="F:RNA-directed DNA polymerase activity"/>
    <property type="evidence" value="ECO:0007669"/>
    <property type="project" value="UniProtKB-KW"/>
</dbReference>
<keyword evidence="3" id="KW-0548">Nucleotidyltransferase</keyword>
<dbReference type="GO" id="GO:0004523">
    <property type="term" value="F:RNA-DNA hybrid ribonuclease activity"/>
    <property type="evidence" value="ECO:0007669"/>
    <property type="project" value="InterPro"/>
</dbReference>
<evidence type="ECO:0000313" key="3">
    <source>
        <dbReference type="EMBL" id="GFX95298.1"/>
    </source>
</evidence>
<dbReference type="InterPro" id="IPR012337">
    <property type="entry name" value="RNaseH-like_sf"/>
</dbReference>